<dbReference type="VEuPathDB" id="GiardiaDB:GMRT_11323"/>
<dbReference type="OrthoDB" id="2746at2759"/>
<evidence type="ECO:0000313" key="2">
    <source>
        <dbReference type="EMBL" id="TNJ26625.1"/>
    </source>
</evidence>
<dbReference type="EMBL" id="VDLU01000005">
    <property type="protein sequence ID" value="TNJ26625.1"/>
    <property type="molecule type" value="Genomic_DNA"/>
</dbReference>
<protein>
    <submittedName>
        <fullName evidence="2">Cia2</fullName>
    </submittedName>
</protein>
<dbReference type="AlphaFoldDB" id="A0A4Z1SP38"/>
<dbReference type="Proteomes" id="UP000315496">
    <property type="component" value="Chromosome 5"/>
</dbReference>
<dbReference type="PANTHER" id="PTHR12377">
    <property type="entry name" value="CYTOSOLIC IRON-SULFUR ASSEMBLY COMPONENT 2B-RELATED"/>
    <property type="match status" value="1"/>
</dbReference>
<evidence type="ECO:0000256" key="1">
    <source>
        <dbReference type="ARBA" id="ARBA00010381"/>
    </source>
</evidence>
<sequence>MRTVTGPFGRRGGEEAGREPITAEEVYELIRAVRDPEHPTMTLEDLRVVCLGDTWVDDAASTAVVVYTPTTPGCSLGSVLGLSLKIKLVRCLPRRFRVRVRCRPGAHAEAASLGKQVNDKERALAAMTNPGVAAVVDAVTAPACTP</sequence>
<dbReference type="Gene3D" id="6.10.250.1280">
    <property type="match status" value="1"/>
</dbReference>
<accession>A0A4Z1SP38</accession>
<evidence type="ECO:0000313" key="3">
    <source>
        <dbReference type="Proteomes" id="UP000315496"/>
    </source>
</evidence>
<proteinExistence type="inferred from homology"/>
<keyword evidence="3" id="KW-1185">Reference proteome</keyword>
<dbReference type="InterPro" id="IPR034904">
    <property type="entry name" value="FSCA_dom_sf"/>
</dbReference>
<dbReference type="Gene3D" id="3.30.300.130">
    <property type="entry name" value="Fe-S cluster assembly (FSCA)"/>
    <property type="match status" value="1"/>
</dbReference>
<organism evidence="2 3">
    <name type="scientific">Giardia muris</name>
    <dbReference type="NCBI Taxonomy" id="5742"/>
    <lineage>
        <taxon>Eukaryota</taxon>
        <taxon>Metamonada</taxon>
        <taxon>Diplomonadida</taxon>
        <taxon>Hexamitidae</taxon>
        <taxon>Giardiinae</taxon>
        <taxon>Giardia</taxon>
    </lineage>
</organism>
<dbReference type="GO" id="GO:0051604">
    <property type="term" value="P:protein maturation"/>
    <property type="evidence" value="ECO:0007669"/>
    <property type="project" value="InterPro"/>
</dbReference>
<gene>
    <name evidence="2" type="ORF">GMRT_11323</name>
</gene>
<dbReference type="PANTHER" id="PTHR12377:SF0">
    <property type="entry name" value="CYTOSOLIC IRON-SULFUR ASSEMBLY COMPONENT 2B"/>
    <property type="match status" value="1"/>
</dbReference>
<name>A0A4Z1SP38_GIAMU</name>
<comment type="caution">
    <text evidence="2">The sequence shown here is derived from an EMBL/GenBank/DDBJ whole genome shotgun (WGS) entry which is preliminary data.</text>
</comment>
<comment type="similarity">
    <text evidence="1">Belongs to the MIP18 family.</text>
</comment>
<dbReference type="SUPFAM" id="SSF117916">
    <property type="entry name" value="Fe-S cluster assembly (FSCA) domain-like"/>
    <property type="match status" value="1"/>
</dbReference>
<reference evidence="2 3" key="1">
    <citation type="submission" date="2019-05" db="EMBL/GenBank/DDBJ databases">
        <title>The compact genome of Giardia muris reveals important steps in the evolution of intestinal protozoan parasites.</title>
        <authorList>
            <person name="Xu F."/>
            <person name="Jimenez-Gonzalez A."/>
            <person name="Einarsson E."/>
            <person name="Astvaldsson A."/>
            <person name="Peirasmaki D."/>
            <person name="Eckmann L."/>
            <person name="Andersson J.O."/>
            <person name="Svard S.G."/>
            <person name="Jerlstrom-Hultqvist J."/>
        </authorList>
    </citation>
    <scope>NUCLEOTIDE SEQUENCE [LARGE SCALE GENOMIC DNA]</scope>
    <source>
        <strain evidence="2 3">Roberts-Thomson</strain>
    </source>
</reference>
<dbReference type="InterPro" id="IPR039796">
    <property type="entry name" value="MIP18"/>
</dbReference>